<dbReference type="EMBL" id="OMOD01000159">
    <property type="protein sequence ID" value="SPF46116.1"/>
    <property type="molecule type" value="Genomic_DNA"/>
</dbReference>
<organism evidence="1 2">
    <name type="scientific">Candidatus Sulfotelmatobacter kueseliae</name>
    <dbReference type="NCBI Taxonomy" id="2042962"/>
    <lineage>
        <taxon>Bacteria</taxon>
        <taxon>Pseudomonadati</taxon>
        <taxon>Acidobacteriota</taxon>
        <taxon>Terriglobia</taxon>
        <taxon>Terriglobales</taxon>
        <taxon>Candidatus Korobacteraceae</taxon>
        <taxon>Candidatus Sulfotelmatobacter</taxon>
    </lineage>
</organism>
<gene>
    <name evidence="1" type="ORF">SBA1_630065</name>
</gene>
<proteinExistence type="predicted"/>
<evidence type="ECO:0000313" key="2">
    <source>
        <dbReference type="Proteomes" id="UP000238701"/>
    </source>
</evidence>
<evidence type="ECO:0000313" key="1">
    <source>
        <dbReference type="EMBL" id="SPF46116.1"/>
    </source>
</evidence>
<sequence length="87" mass="9829">MDFDFPNHQAAPPSVGGASWYCGNRECHEYQLYLDNIDHSRTKAKSPQTNGVCERSAKNSIATWTSCSLILMFGCLKYNEKHERSGK</sequence>
<protein>
    <recommendedName>
        <fullName evidence="3">Integrase catalytic domain-containing protein</fullName>
    </recommendedName>
</protein>
<dbReference type="Proteomes" id="UP000238701">
    <property type="component" value="Unassembled WGS sequence"/>
</dbReference>
<dbReference type="AlphaFoldDB" id="A0A2U3L2H3"/>
<name>A0A2U3L2H3_9BACT</name>
<evidence type="ECO:0008006" key="3">
    <source>
        <dbReference type="Google" id="ProtNLM"/>
    </source>
</evidence>
<reference evidence="2" key="1">
    <citation type="submission" date="2018-02" db="EMBL/GenBank/DDBJ databases">
        <authorList>
            <person name="Hausmann B."/>
        </authorList>
    </citation>
    <scope>NUCLEOTIDE SEQUENCE [LARGE SCALE GENOMIC DNA]</scope>
    <source>
        <strain evidence="2">Peat soil MAG SbA1</strain>
    </source>
</reference>
<accession>A0A2U3L2H3</accession>